<feature type="chain" id="PRO_5013177020" evidence="1">
    <location>
        <begin position="29"/>
        <end position="87"/>
    </location>
</feature>
<reference evidence="2" key="1">
    <citation type="submission" date="2016-12" db="EMBL/GenBank/DDBJ databases">
        <title>An insight into the sialome and mialome of the sand fly, Nyssomyia neivai.</title>
        <authorList>
            <person name="Sebastian V."/>
            <person name="Goulart T.M."/>
            <person name="Oliveira W."/>
            <person name="Calvo E."/>
            <person name="Oliveira L.F."/>
            <person name="Pinto M.C."/>
            <person name="Rosselino A.M."/>
            <person name="Ribeiro J.M."/>
        </authorList>
    </citation>
    <scope>NUCLEOTIDE SEQUENCE</scope>
</reference>
<sequence length="87" mass="10658">MGWIYGMGCWSQYCWWCLWYLQLHSLRSRDLFSLCGSQIRIDFLIIQIKQTARITSTWCFHTPFIERVFKFCAKNTLQFFVYFLLHN</sequence>
<protein>
    <submittedName>
        <fullName evidence="2">Putative secreted protein</fullName>
    </submittedName>
</protein>
<organism evidence="2">
    <name type="scientific">Nyssomyia neivai</name>
    <dbReference type="NCBI Taxonomy" id="330878"/>
    <lineage>
        <taxon>Eukaryota</taxon>
        <taxon>Metazoa</taxon>
        <taxon>Ecdysozoa</taxon>
        <taxon>Arthropoda</taxon>
        <taxon>Hexapoda</taxon>
        <taxon>Insecta</taxon>
        <taxon>Pterygota</taxon>
        <taxon>Neoptera</taxon>
        <taxon>Endopterygota</taxon>
        <taxon>Diptera</taxon>
        <taxon>Nematocera</taxon>
        <taxon>Psychodoidea</taxon>
        <taxon>Psychodidae</taxon>
        <taxon>Nyssomyia</taxon>
    </lineage>
</organism>
<keyword evidence="1" id="KW-0732">Signal</keyword>
<name>A0A1L8DNS7_9DIPT</name>
<dbReference type="EMBL" id="GFDF01006079">
    <property type="protein sequence ID" value="JAV08005.1"/>
    <property type="molecule type" value="Transcribed_RNA"/>
</dbReference>
<accession>A0A1L8DNS7</accession>
<feature type="signal peptide" evidence="1">
    <location>
        <begin position="1"/>
        <end position="28"/>
    </location>
</feature>
<evidence type="ECO:0000256" key="1">
    <source>
        <dbReference type="SAM" id="SignalP"/>
    </source>
</evidence>
<evidence type="ECO:0000313" key="2">
    <source>
        <dbReference type="EMBL" id="JAV08005.1"/>
    </source>
</evidence>
<dbReference type="AlphaFoldDB" id="A0A1L8DNS7"/>
<proteinExistence type="predicted"/>